<accession>A0A6A1VLL0</accession>
<evidence type="ECO:0000313" key="6">
    <source>
        <dbReference type="Proteomes" id="UP000516437"/>
    </source>
</evidence>
<dbReference type="PANTHER" id="PTHR12176:SF79">
    <property type="entry name" value="METHYLTRANSFERASE TYPE 11 DOMAIN-CONTAINING PROTEIN"/>
    <property type="match status" value="1"/>
</dbReference>
<dbReference type="InterPro" id="IPR051419">
    <property type="entry name" value="Lys/N-term_MeTrsfase_sf"/>
</dbReference>
<comment type="caution">
    <text evidence="5">The sequence shown here is derived from an EMBL/GenBank/DDBJ whole genome shotgun (WGS) entry which is preliminary data.</text>
</comment>
<dbReference type="InterPro" id="IPR013216">
    <property type="entry name" value="Methyltransf_11"/>
</dbReference>
<keyword evidence="3 5" id="KW-0808">Transferase</keyword>
<evidence type="ECO:0000256" key="3">
    <source>
        <dbReference type="ARBA" id="ARBA00022679"/>
    </source>
</evidence>
<keyword evidence="2 5" id="KW-0489">Methyltransferase</keyword>
<dbReference type="InterPro" id="IPR029063">
    <property type="entry name" value="SAM-dependent_MTases_sf"/>
</dbReference>
<sequence>MGTCSTQAYGEAWYWDKRYADESGPFDWYQKYSSLAPLINLYIPRSHRQNPVLVVGCGNSAFSEGMVDDGYAEVVNIDISSVVIEAMQKKYSNRSQLIYKNMDVRDMSYFQTGSFEAVIDKGTLDSLLCGDNSRQNAVKMLEEVWRVLKEKGVYILVTYGAPTYRLHLLRDSCSWTIKLHVIDKLVVGESSEPEHPLWELTKPVPLDDDGSSLEAGLGKNPDVHYIYICTKVGSEDFAS</sequence>
<dbReference type="Gene3D" id="3.40.50.150">
    <property type="entry name" value="Vaccinia Virus protein VP39"/>
    <property type="match status" value="1"/>
</dbReference>
<comment type="similarity">
    <text evidence="1">Belongs to the methyltransferase superfamily.</text>
</comment>
<gene>
    <name evidence="5" type="ORF">CJ030_MR5G021903</name>
</gene>
<dbReference type="CDD" id="cd02440">
    <property type="entry name" value="AdoMet_MTases"/>
    <property type="match status" value="1"/>
</dbReference>
<dbReference type="SUPFAM" id="SSF53335">
    <property type="entry name" value="S-adenosyl-L-methionine-dependent methyltransferases"/>
    <property type="match status" value="1"/>
</dbReference>
<feature type="domain" description="Methyltransferase type 11" evidence="4">
    <location>
        <begin position="53"/>
        <end position="155"/>
    </location>
</feature>
<dbReference type="GO" id="GO:0032259">
    <property type="term" value="P:methylation"/>
    <property type="evidence" value="ECO:0007669"/>
    <property type="project" value="UniProtKB-KW"/>
</dbReference>
<dbReference type="Proteomes" id="UP000516437">
    <property type="component" value="Chromosome 5"/>
</dbReference>
<dbReference type="AlphaFoldDB" id="A0A6A1VLL0"/>
<dbReference type="OrthoDB" id="411785at2759"/>
<proteinExistence type="inferred from homology"/>
<dbReference type="GO" id="GO:0008757">
    <property type="term" value="F:S-adenosylmethionine-dependent methyltransferase activity"/>
    <property type="evidence" value="ECO:0007669"/>
    <property type="project" value="InterPro"/>
</dbReference>
<evidence type="ECO:0000313" key="5">
    <source>
        <dbReference type="EMBL" id="KAB1213771.1"/>
    </source>
</evidence>
<organism evidence="5 6">
    <name type="scientific">Morella rubra</name>
    <name type="common">Chinese bayberry</name>
    <dbReference type="NCBI Taxonomy" id="262757"/>
    <lineage>
        <taxon>Eukaryota</taxon>
        <taxon>Viridiplantae</taxon>
        <taxon>Streptophyta</taxon>
        <taxon>Embryophyta</taxon>
        <taxon>Tracheophyta</taxon>
        <taxon>Spermatophyta</taxon>
        <taxon>Magnoliopsida</taxon>
        <taxon>eudicotyledons</taxon>
        <taxon>Gunneridae</taxon>
        <taxon>Pentapetalae</taxon>
        <taxon>rosids</taxon>
        <taxon>fabids</taxon>
        <taxon>Fagales</taxon>
        <taxon>Myricaceae</taxon>
        <taxon>Morella</taxon>
    </lineage>
</organism>
<dbReference type="FunFam" id="3.40.50.150:FF:000224">
    <property type="entry name" value="S-adenosyl-L-methionine-dependent methyltransferases superfamily protein"/>
    <property type="match status" value="1"/>
</dbReference>
<evidence type="ECO:0000259" key="4">
    <source>
        <dbReference type="Pfam" id="PF08241"/>
    </source>
</evidence>
<protein>
    <submittedName>
        <fullName evidence="5">Methyltransferase-like protein 13</fullName>
    </submittedName>
</protein>
<evidence type="ECO:0000256" key="2">
    <source>
        <dbReference type="ARBA" id="ARBA00022603"/>
    </source>
</evidence>
<keyword evidence="6" id="KW-1185">Reference proteome</keyword>
<dbReference type="EMBL" id="RXIC02000023">
    <property type="protein sequence ID" value="KAB1213771.1"/>
    <property type="molecule type" value="Genomic_DNA"/>
</dbReference>
<dbReference type="PANTHER" id="PTHR12176">
    <property type="entry name" value="SAM-DEPENDENT METHYLTRANSFERASE SUPERFAMILY PROTEIN"/>
    <property type="match status" value="1"/>
</dbReference>
<dbReference type="Pfam" id="PF08241">
    <property type="entry name" value="Methyltransf_11"/>
    <property type="match status" value="1"/>
</dbReference>
<reference evidence="5 6" key="1">
    <citation type="journal article" date="2019" name="Plant Biotechnol. J.">
        <title>The red bayberry genome and genetic basis of sex determination.</title>
        <authorList>
            <person name="Jia H.M."/>
            <person name="Jia H.J."/>
            <person name="Cai Q.L."/>
            <person name="Wang Y."/>
            <person name="Zhao H.B."/>
            <person name="Yang W.F."/>
            <person name="Wang G.Y."/>
            <person name="Li Y.H."/>
            <person name="Zhan D.L."/>
            <person name="Shen Y.T."/>
            <person name="Niu Q.F."/>
            <person name="Chang L."/>
            <person name="Qiu J."/>
            <person name="Zhao L."/>
            <person name="Xie H.B."/>
            <person name="Fu W.Y."/>
            <person name="Jin J."/>
            <person name="Li X.W."/>
            <person name="Jiao Y."/>
            <person name="Zhou C.C."/>
            <person name="Tu T."/>
            <person name="Chai C.Y."/>
            <person name="Gao J.L."/>
            <person name="Fan L.J."/>
            <person name="van de Weg E."/>
            <person name="Wang J.Y."/>
            <person name="Gao Z.S."/>
        </authorList>
    </citation>
    <scope>NUCLEOTIDE SEQUENCE [LARGE SCALE GENOMIC DNA]</scope>
    <source>
        <tissue evidence="5">Leaves</tissue>
    </source>
</reference>
<evidence type="ECO:0000256" key="1">
    <source>
        <dbReference type="ARBA" id="ARBA00008361"/>
    </source>
</evidence>
<name>A0A6A1VLL0_9ROSI</name>